<dbReference type="InterPro" id="IPR000653">
    <property type="entry name" value="DegT/StrS_aminotransferase"/>
</dbReference>
<comment type="caution">
    <text evidence="2">The sequence shown here is derived from an EMBL/GenBank/DDBJ whole genome shotgun (WGS) entry which is preliminary data.</text>
</comment>
<reference evidence="2" key="1">
    <citation type="journal article" date="2014" name="Front. Microbiol.">
        <title>High frequency of phylogenetically diverse reductive dehalogenase-homologous genes in deep subseafloor sedimentary metagenomes.</title>
        <authorList>
            <person name="Kawai M."/>
            <person name="Futagami T."/>
            <person name="Toyoda A."/>
            <person name="Takaki Y."/>
            <person name="Nishi S."/>
            <person name="Hori S."/>
            <person name="Arai W."/>
            <person name="Tsubouchi T."/>
            <person name="Morono Y."/>
            <person name="Uchiyama I."/>
            <person name="Ito T."/>
            <person name="Fujiyama A."/>
            <person name="Inagaki F."/>
            <person name="Takami H."/>
        </authorList>
    </citation>
    <scope>NUCLEOTIDE SEQUENCE</scope>
    <source>
        <strain evidence="2">Expedition CK06-06</strain>
    </source>
</reference>
<dbReference type="Pfam" id="PF01041">
    <property type="entry name" value="DegT_DnrJ_EryC1"/>
    <property type="match status" value="1"/>
</dbReference>
<dbReference type="Gene3D" id="3.90.1150.10">
    <property type="entry name" value="Aspartate Aminotransferase, domain 1"/>
    <property type="match status" value="1"/>
</dbReference>
<accession>X0S912</accession>
<dbReference type="PANTHER" id="PTHR30244">
    <property type="entry name" value="TRANSAMINASE"/>
    <property type="match status" value="1"/>
</dbReference>
<sequence>VRKKRGLVVVIPIAKPLIGNAEKQAVQDVLDSGQLAQGRRVLDFERRFATFCGVEYAVAVSSGTAALHLALLAHGIGPGDEVITTPFTFVATANAILSTGAKPVFVDIEPETFNINPDLIEDKVTYRTKAILPVHLFGHPCDMGAITNIAELYNLDVIEDVCQAHGASFYSRKVGAFGTGCFSFYATKNMTTGEGGMVTTYCKEVAERLRMLRNHGSRKRYIHVLLGYNYRMTEIQAAIGVEQLKKMPHWTPLRIRNAIYLTEKLKSLSNVVLPVVREGCVHVFHQYTIRVKSGRDAAARALKDRGIGIGIYYPLSINKQLLYQRLGYDCIEVPEAERACNEVLSLPVHPSLSREDLDKVVEAVREL</sequence>
<evidence type="ECO:0000256" key="1">
    <source>
        <dbReference type="ARBA" id="ARBA00022898"/>
    </source>
</evidence>
<dbReference type="InterPro" id="IPR015422">
    <property type="entry name" value="PyrdxlP-dep_Trfase_small"/>
</dbReference>
<name>X0S912_9ZZZZ</name>
<dbReference type="FunFam" id="3.40.640.10:FF:000089">
    <property type="entry name" value="Aminotransferase, DegT/DnrJ/EryC1/StrS family"/>
    <property type="match status" value="1"/>
</dbReference>
<dbReference type="InterPro" id="IPR015421">
    <property type="entry name" value="PyrdxlP-dep_Trfase_major"/>
</dbReference>
<gene>
    <name evidence="2" type="ORF">S01H1_07915</name>
</gene>
<organism evidence="2">
    <name type="scientific">marine sediment metagenome</name>
    <dbReference type="NCBI Taxonomy" id="412755"/>
    <lineage>
        <taxon>unclassified sequences</taxon>
        <taxon>metagenomes</taxon>
        <taxon>ecological metagenomes</taxon>
    </lineage>
</organism>
<feature type="non-terminal residue" evidence="2">
    <location>
        <position position="1"/>
    </location>
</feature>
<dbReference type="CDD" id="cd00616">
    <property type="entry name" value="AHBA_syn"/>
    <property type="match status" value="1"/>
</dbReference>
<protein>
    <recommendedName>
        <fullName evidence="3">DegT/DnrJ/EryC1/StrS family aminotransferase</fullName>
    </recommendedName>
</protein>
<dbReference type="PANTHER" id="PTHR30244:SF34">
    <property type="entry name" value="DTDP-4-AMINO-4,6-DIDEOXYGALACTOSE TRANSAMINASE"/>
    <property type="match status" value="1"/>
</dbReference>
<dbReference type="SUPFAM" id="SSF53383">
    <property type="entry name" value="PLP-dependent transferases"/>
    <property type="match status" value="1"/>
</dbReference>
<dbReference type="GO" id="GO:0008483">
    <property type="term" value="F:transaminase activity"/>
    <property type="evidence" value="ECO:0007669"/>
    <property type="project" value="TreeGrafter"/>
</dbReference>
<dbReference type="AlphaFoldDB" id="X0S912"/>
<dbReference type="GO" id="GO:0000271">
    <property type="term" value="P:polysaccharide biosynthetic process"/>
    <property type="evidence" value="ECO:0007669"/>
    <property type="project" value="TreeGrafter"/>
</dbReference>
<proteinExistence type="predicted"/>
<dbReference type="Gene3D" id="3.40.640.10">
    <property type="entry name" value="Type I PLP-dependent aspartate aminotransferase-like (Major domain)"/>
    <property type="match status" value="1"/>
</dbReference>
<evidence type="ECO:0000313" key="2">
    <source>
        <dbReference type="EMBL" id="GAF72422.1"/>
    </source>
</evidence>
<dbReference type="EMBL" id="BARS01004061">
    <property type="protein sequence ID" value="GAF72422.1"/>
    <property type="molecule type" value="Genomic_DNA"/>
</dbReference>
<dbReference type="InterPro" id="IPR015424">
    <property type="entry name" value="PyrdxlP-dep_Trfase"/>
</dbReference>
<keyword evidence="1" id="KW-0663">Pyridoxal phosphate</keyword>
<evidence type="ECO:0008006" key="3">
    <source>
        <dbReference type="Google" id="ProtNLM"/>
    </source>
</evidence>
<dbReference type="GO" id="GO:0030170">
    <property type="term" value="F:pyridoxal phosphate binding"/>
    <property type="evidence" value="ECO:0007669"/>
    <property type="project" value="UniProtKB-ARBA"/>
</dbReference>
<dbReference type="PIRSF" id="PIRSF000390">
    <property type="entry name" value="PLP_StrS"/>
    <property type="match status" value="1"/>
</dbReference>